<protein>
    <submittedName>
        <fullName evidence="2">WAP domain-containing protein</fullName>
    </submittedName>
</protein>
<feature type="domain" description="WAP" evidence="1">
    <location>
        <begin position="35"/>
        <end position="78"/>
    </location>
</feature>
<dbReference type="AlphaFoldDB" id="T1HKQ7"/>
<dbReference type="InterPro" id="IPR008197">
    <property type="entry name" value="WAP_dom"/>
</dbReference>
<dbReference type="GO" id="GO:0030414">
    <property type="term" value="F:peptidase inhibitor activity"/>
    <property type="evidence" value="ECO:0007669"/>
    <property type="project" value="InterPro"/>
</dbReference>
<evidence type="ECO:0000313" key="2">
    <source>
        <dbReference type="EnsemblMetazoa" id="RPRC004631-PA"/>
    </source>
</evidence>
<dbReference type="VEuPathDB" id="VectorBase:RPRC004631"/>
<dbReference type="EnsemblMetazoa" id="RPRC004631-RA">
    <property type="protein sequence ID" value="RPRC004631-PA"/>
    <property type="gene ID" value="RPRC004631"/>
</dbReference>
<dbReference type="Proteomes" id="UP000015103">
    <property type="component" value="Unassembled WGS sequence"/>
</dbReference>
<proteinExistence type="predicted"/>
<accession>T1HKQ7</accession>
<organism evidence="2 3">
    <name type="scientific">Rhodnius prolixus</name>
    <name type="common">Triatomid bug</name>
    <dbReference type="NCBI Taxonomy" id="13249"/>
    <lineage>
        <taxon>Eukaryota</taxon>
        <taxon>Metazoa</taxon>
        <taxon>Ecdysozoa</taxon>
        <taxon>Arthropoda</taxon>
        <taxon>Hexapoda</taxon>
        <taxon>Insecta</taxon>
        <taxon>Pterygota</taxon>
        <taxon>Neoptera</taxon>
        <taxon>Paraneoptera</taxon>
        <taxon>Hemiptera</taxon>
        <taxon>Heteroptera</taxon>
        <taxon>Panheteroptera</taxon>
        <taxon>Cimicomorpha</taxon>
        <taxon>Reduviidae</taxon>
        <taxon>Triatominae</taxon>
        <taxon>Rhodnius</taxon>
    </lineage>
</organism>
<dbReference type="GO" id="GO:0005576">
    <property type="term" value="C:extracellular region"/>
    <property type="evidence" value="ECO:0007669"/>
    <property type="project" value="InterPro"/>
</dbReference>
<dbReference type="InterPro" id="IPR036645">
    <property type="entry name" value="Elafin-like_sf"/>
</dbReference>
<evidence type="ECO:0000259" key="1">
    <source>
        <dbReference type="Pfam" id="PF00095"/>
    </source>
</evidence>
<dbReference type="Pfam" id="PF00095">
    <property type="entry name" value="WAP"/>
    <property type="match status" value="1"/>
</dbReference>
<dbReference type="EMBL" id="ACPB03000923">
    <property type="status" value="NOT_ANNOTATED_CDS"/>
    <property type="molecule type" value="Genomic_DNA"/>
</dbReference>
<sequence>MPQHPFVWVLLWCSVAESLYKNVLNAYYDSNDALEGDCPALNGEISKNACLAETCTSDLDCGTKAMCCSNGCVLTCIEVDPPKGVFRYHAKVSVKFIAFEIIIIKKLFLFEAFDWTEERAELRTAVSAE</sequence>
<dbReference type="SUPFAM" id="SSF57256">
    <property type="entry name" value="Elafin-like"/>
    <property type="match status" value="1"/>
</dbReference>
<keyword evidence="3" id="KW-1185">Reference proteome</keyword>
<dbReference type="Gene3D" id="4.10.75.10">
    <property type="entry name" value="Elafin-like"/>
    <property type="match status" value="1"/>
</dbReference>
<evidence type="ECO:0000313" key="3">
    <source>
        <dbReference type="Proteomes" id="UP000015103"/>
    </source>
</evidence>
<dbReference type="HOGENOM" id="CLU_1951441_0_0_1"/>
<dbReference type="InParanoid" id="T1HKQ7"/>
<reference evidence="2" key="1">
    <citation type="submission" date="2015-05" db="UniProtKB">
        <authorList>
            <consortium name="EnsemblMetazoa"/>
        </authorList>
    </citation>
    <scope>IDENTIFICATION</scope>
</reference>
<name>T1HKQ7_RHOPR</name>